<dbReference type="EMBL" id="JAGHKO010000001">
    <property type="protein sequence ID" value="MBO9200681.1"/>
    <property type="molecule type" value="Genomic_DNA"/>
</dbReference>
<dbReference type="InterPro" id="IPR041662">
    <property type="entry name" value="SusD-like_2"/>
</dbReference>
<keyword evidence="2" id="KW-1185">Reference proteome</keyword>
<dbReference type="Gene3D" id="1.25.40.390">
    <property type="match status" value="1"/>
</dbReference>
<comment type="caution">
    <text evidence="1">The sequence shown here is derived from an EMBL/GenBank/DDBJ whole genome shotgun (WGS) entry which is preliminary data.</text>
</comment>
<evidence type="ECO:0000313" key="2">
    <source>
        <dbReference type="Proteomes" id="UP000677244"/>
    </source>
</evidence>
<dbReference type="RefSeq" id="WP_209138720.1">
    <property type="nucleotide sequence ID" value="NZ_JAGHKO010000001.1"/>
</dbReference>
<organism evidence="1 2">
    <name type="scientific">Niastella soli</name>
    <dbReference type="NCBI Taxonomy" id="2821487"/>
    <lineage>
        <taxon>Bacteria</taxon>
        <taxon>Pseudomonadati</taxon>
        <taxon>Bacteroidota</taxon>
        <taxon>Chitinophagia</taxon>
        <taxon>Chitinophagales</taxon>
        <taxon>Chitinophagaceae</taxon>
        <taxon>Niastella</taxon>
    </lineage>
</organism>
<evidence type="ECO:0000313" key="1">
    <source>
        <dbReference type="EMBL" id="MBO9200681.1"/>
    </source>
</evidence>
<reference evidence="1 2" key="1">
    <citation type="submission" date="2021-03" db="EMBL/GenBank/DDBJ databases">
        <title>Assistant Professor.</title>
        <authorList>
            <person name="Huq M.A."/>
        </authorList>
    </citation>
    <scope>NUCLEOTIDE SEQUENCE [LARGE SCALE GENOMIC DNA]</scope>
    <source>
        <strain evidence="1 2">MAH-29</strain>
    </source>
</reference>
<proteinExistence type="predicted"/>
<sequence>MKNIIKYAGGLLGLVGLFSLQSCDKDFESTNTNPETTAKVYPQYVFTKAQYDGTANMMNFLLGTMQYTTSYNDVAGFGSKYNAAQISQTYKAFDDAYPKEINELGLVIKAVKNEPSQVNLYAEARIWRVYCFSRLTDLYGDIPYFQAVLGNDSFVFKPAYDPQSAIYADLLSELDAAAQSLDAAKVTFGASDLIYGGATDKWKKFAYSLMLRLGMRMTKVDANAAKNWVTKAIAGGVITTDDDIAKMSYLSAGQDINKNPLAFNLWNSDYIAQNGNTNTEGGKYHEVFISYLKSTNDPRLPMMAVVWNNKVADTSVGLAKGMPATLTNAKPANFITYSEPNPKTLLLMNSPRLVFTAAESYYLLTEAALRGWYNGATASSLYQNGIRAAMRQWSLIGGKDGTVAPTAIDNYVTANALNTGGSFDDQMKQLYTQFWVSIFPDAQEVFASFRRTGYPALVPNNYAGNATGGKFFRRMLYPLTEQTLNADSYQTAISRQGANDLLTHIWWDK</sequence>
<keyword evidence="1" id="KW-0449">Lipoprotein</keyword>
<dbReference type="Pfam" id="PF12771">
    <property type="entry name" value="SusD-like_2"/>
    <property type="match status" value="1"/>
</dbReference>
<gene>
    <name evidence="1" type="ORF">J7I42_10435</name>
</gene>
<dbReference type="PROSITE" id="PS51257">
    <property type="entry name" value="PROKAR_LIPOPROTEIN"/>
    <property type="match status" value="1"/>
</dbReference>
<name>A0ABS3YU08_9BACT</name>
<dbReference type="Proteomes" id="UP000677244">
    <property type="component" value="Unassembled WGS sequence"/>
</dbReference>
<dbReference type="SUPFAM" id="SSF48452">
    <property type="entry name" value="TPR-like"/>
    <property type="match status" value="1"/>
</dbReference>
<protein>
    <submittedName>
        <fullName evidence="1">SusD/RagB family nutrient-binding outer membrane lipoprotein</fullName>
    </submittedName>
</protein>
<accession>A0ABS3YU08</accession>
<dbReference type="InterPro" id="IPR011990">
    <property type="entry name" value="TPR-like_helical_dom_sf"/>
</dbReference>